<dbReference type="Proteomes" id="UP000422744">
    <property type="component" value="Chromosome"/>
</dbReference>
<reference evidence="1 2" key="1">
    <citation type="submission" date="2019-03" db="EMBL/GenBank/DDBJ databases">
        <title>Wolbachia endosymbiont of Haematobia irritans wIrr.</title>
        <authorList>
            <person name="Parry R.H."/>
            <person name="Asgari S."/>
        </authorList>
    </citation>
    <scope>NUCLEOTIDE SEQUENCE [LARGE SCALE GENOMIC DNA]</scope>
    <source>
        <strain evidence="2">wIrr</strain>
    </source>
</reference>
<evidence type="ECO:0000313" key="1">
    <source>
        <dbReference type="EMBL" id="QGT16275.1"/>
    </source>
</evidence>
<evidence type="ECO:0000313" key="2">
    <source>
        <dbReference type="Proteomes" id="UP000422744"/>
    </source>
</evidence>
<name>A0A6I6CM68_WOLPI</name>
<dbReference type="RefSeq" id="WP_231115905.1">
    <property type="nucleotide sequence ID" value="NZ_CP037426.1"/>
</dbReference>
<dbReference type="EMBL" id="CP037426">
    <property type="protein sequence ID" value="QGT16275.1"/>
    <property type="molecule type" value="Genomic_DNA"/>
</dbReference>
<gene>
    <name evidence="1" type="ORF">E0495_03275</name>
</gene>
<proteinExistence type="predicted"/>
<protein>
    <submittedName>
        <fullName evidence="1">Uncharacterized protein</fullName>
    </submittedName>
</protein>
<organism evidence="1 2">
    <name type="scientific">Wolbachia pipientis</name>
    <dbReference type="NCBI Taxonomy" id="955"/>
    <lineage>
        <taxon>Bacteria</taxon>
        <taxon>Pseudomonadati</taxon>
        <taxon>Pseudomonadota</taxon>
        <taxon>Alphaproteobacteria</taxon>
        <taxon>Rickettsiales</taxon>
        <taxon>Anaplasmataceae</taxon>
        <taxon>Wolbachieae</taxon>
        <taxon>Wolbachia</taxon>
    </lineage>
</organism>
<sequence length="182" mass="21068">MFATAHDAGITNNNKRIFFRFDNNPDNPRRGNLKIAVLTRDSNNRRIVRCYTIADRENSVGSRFSLEEREWIERHELQNGPAKRKKLELEWEEYKTFVWAENLGEDEEEEAVRCRQFVDIETFTGESVSPCNGFMEVARTEQQGFLSDLIAELASNDADNVMVLLGEFCSTLLVFMIDMVLC</sequence>
<dbReference type="AlphaFoldDB" id="A0A6I6CM68"/>
<accession>A0A6I6CM68</accession>